<sequence>MSKISEFDVLEGYDQSLIHLPQGKKIRQSQGDVNCNDVSSWKILTDGLSDSDGEVEKPKCIYEDLNLEKVFHNALPSSAKESGDPLSNNYPNGPSRHQQTADPQSTGFKYDFAPTQPDFVQLMMEELVERQKQPPVNSAWPQVPDNTNGATGKEVDQMPNGYKADNTSEHLKNKKNAAKPREKKKLKRKNFTAVAFMGLPMNL</sequence>
<dbReference type="GeneID" id="115627343"/>
<evidence type="ECO:0000313" key="2">
    <source>
        <dbReference type="Proteomes" id="UP000504634"/>
    </source>
</evidence>
<dbReference type="AlphaFoldDB" id="A0A6J2TS12"/>
<dbReference type="RefSeq" id="XP_030378849.1">
    <property type="nucleotide sequence ID" value="XM_030522989.1"/>
</dbReference>
<dbReference type="Proteomes" id="UP000504634">
    <property type="component" value="Unplaced"/>
</dbReference>
<evidence type="ECO:0000313" key="3">
    <source>
        <dbReference type="RefSeq" id="XP_030378849.1"/>
    </source>
</evidence>
<proteinExistence type="predicted"/>
<name>A0A6J2TS12_DROLE</name>
<evidence type="ECO:0000256" key="1">
    <source>
        <dbReference type="SAM" id="MobiDB-lite"/>
    </source>
</evidence>
<feature type="compositionally biased region" description="Basic residues" evidence="1">
    <location>
        <begin position="172"/>
        <end position="186"/>
    </location>
</feature>
<reference evidence="3" key="1">
    <citation type="submission" date="2025-08" db="UniProtKB">
        <authorList>
            <consortium name="RefSeq"/>
        </authorList>
    </citation>
    <scope>IDENTIFICATION</scope>
    <source>
        <strain evidence="3">11010-0011.00</strain>
        <tissue evidence="3">Whole body</tissue>
    </source>
</reference>
<feature type="region of interest" description="Disordered" evidence="1">
    <location>
        <begin position="132"/>
        <end position="186"/>
    </location>
</feature>
<accession>A0A6J2TS12</accession>
<feature type="compositionally biased region" description="Polar residues" evidence="1">
    <location>
        <begin position="76"/>
        <end position="107"/>
    </location>
</feature>
<gene>
    <name evidence="3" type="primary">LOC115627343</name>
</gene>
<organism evidence="2 3">
    <name type="scientific">Drosophila lebanonensis</name>
    <name type="common">Fruit fly</name>
    <name type="synonym">Scaptodrosophila lebanonensis</name>
    <dbReference type="NCBI Taxonomy" id="7225"/>
    <lineage>
        <taxon>Eukaryota</taxon>
        <taxon>Metazoa</taxon>
        <taxon>Ecdysozoa</taxon>
        <taxon>Arthropoda</taxon>
        <taxon>Hexapoda</taxon>
        <taxon>Insecta</taxon>
        <taxon>Pterygota</taxon>
        <taxon>Neoptera</taxon>
        <taxon>Endopterygota</taxon>
        <taxon>Diptera</taxon>
        <taxon>Brachycera</taxon>
        <taxon>Muscomorpha</taxon>
        <taxon>Ephydroidea</taxon>
        <taxon>Drosophilidae</taxon>
        <taxon>Scaptodrosophila</taxon>
    </lineage>
</organism>
<keyword evidence="2" id="KW-1185">Reference proteome</keyword>
<protein>
    <submittedName>
        <fullName evidence="3">Uncharacterized protein LOC115627343</fullName>
    </submittedName>
</protein>
<feature type="compositionally biased region" description="Polar residues" evidence="1">
    <location>
        <begin position="134"/>
        <end position="150"/>
    </location>
</feature>
<feature type="region of interest" description="Disordered" evidence="1">
    <location>
        <begin position="76"/>
        <end position="109"/>
    </location>
</feature>